<keyword evidence="1" id="KW-1133">Transmembrane helix</keyword>
<proteinExistence type="predicted"/>
<dbReference type="RefSeq" id="WP_143106776.1">
    <property type="nucleotide sequence ID" value="NZ_MIHH01000008.1"/>
</dbReference>
<dbReference type="AlphaFoldDB" id="A0A1J5JYT6"/>
<evidence type="ECO:0000256" key="1">
    <source>
        <dbReference type="SAM" id="Phobius"/>
    </source>
</evidence>
<comment type="caution">
    <text evidence="2">The sequence shown here is derived from an EMBL/GenBank/DDBJ whole genome shotgun (WGS) entry which is preliminary data.</text>
</comment>
<evidence type="ECO:0000313" key="3">
    <source>
        <dbReference type="Proteomes" id="UP000182743"/>
    </source>
</evidence>
<evidence type="ECO:0000313" key="2">
    <source>
        <dbReference type="EMBL" id="OIQ08721.1"/>
    </source>
</evidence>
<name>A0A1J5JYT6_NEOTH</name>
<protein>
    <submittedName>
        <fullName evidence="2">Uncharacterized protein</fullName>
    </submittedName>
</protein>
<keyword evidence="1" id="KW-0472">Membrane</keyword>
<sequence length="141" mass="16020">MREWIEDILADIGPILMAIFAGVLFLSVLYALQWVDAKDRRVFEAVPVVLETKLGVEAEYDGHKIVYAGLNHSYPQYDDINLLVDGKPLTLSPRASLDEVGAGWNPLYAFFLPDGRRLILKEVSKDRSVLKWTDVDWSQNK</sequence>
<gene>
    <name evidence="2" type="ORF">MOOR_16400</name>
</gene>
<accession>A0A1J5JYT6</accession>
<feature type="transmembrane region" description="Helical" evidence="1">
    <location>
        <begin position="12"/>
        <end position="32"/>
    </location>
</feature>
<dbReference type="EMBL" id="MIHH01000008">
    <property type="protein sequence ID" value="OIQ08721.1"/>
    <property type="molecule type" value="Genomic_DNA"/>
</dbReference>
<reference evidence="2 3" key="1">
    <citation type="submission" date="2016-08" db="EMBL/GenBank/DDBJ databases">
        <title>Genome-based comparison of Moorella thermoacetic strains.</title>
        <authorList>
            <person name="Poehlein A."/>
            <person name="Bengelsdorf F.R."/>
            <person name="Esser C."/>
            <person name="Duerre P."/>
            <person name="Daniel R."/>
        </authorList>
    </citation>
    <scope>NUCLEOTIDE SEQUENCE [LARGE SCALE GENOMIC DNA]</scope>
    <source>
        <strain evidence="2 3">DSM 11768</strain>
    </source>
</reference>
<keyword evidence="1" id="KW-0812">Transmembrane</keyword>
<organism evidence="2 3">
    <name type="scientific">Neomoorella thermoacetica</name>
    <name type="common">Clostridium thermoaceticum</name>
    <dbReference type="NCBI Taxonomy" id="1525"/>
    <lineage>
        <taxon>Bacteria</taxon>
        <taxon>Bacillati</taxon>
        <taxon>Bacillota</taxon>
        <taxon>Clostridia</taxon>
        <taxon>Neomoorellales</taxon>
        <taxon>Neomoorellaceae</taxon>
        <taxon>Neomoorella</taxon>
    </lineage>
</organism>
<dbReference type="Proteomes" id="UP000182743">
    <property type="component" value="Unassembled WGS sequence"/>
</dbReference>